<keyword evidence="9" id="KW-0675">Receptor</keyword>
<dbReference type="EC" id="4.2.1.1" evidence="2 7"/>
<dbReference type="GO" id="GO:0005886">
    <property type="term" value="C:plasma membrane"/>
    <property type="evidence" value="ECO:0007669"/>
    <property type="project" value="TreeGrafter"/>
</dbReference>
<evidence type="ECO:0000256" key="5">
    <source>
        <dbReference type="ARBA" id="ARBA00023180"/>
    </source>
</evidence>
<dbReference type="EMBL" id="CAWUFR010000070">
    <property type="protein sequence ID" value="CAK6964246.1"/>
    <property type="molecule type" value="Genomic_DNA"/>
</dbReference>
<reference evidence="9 10" key="1">
    <citation type="submission" date="2024-01" db="EMBL/GenBank/DDBJ databases">
        <authorList>
            <person name="Alioto T."/>
            <person name="Alioto T."/>
            <person name="Gomez Garrido J."/>
        </authorList>
    </citation>
    <scope>NUCLEOTIDE SEQUENCE [LARGE SCALE GENOMIC DNA]</scope>
</reference>
<protein>
    <recommendedName>
        <fullName evidence="2 7">Carbonic anhydrase</fullName>
        <ecNumber evidence="2 7">4.2.1.1</ecNumber>
    </recommendedName>
</protein>
<comment type="similarity">
    <text evidence="1 7">Belongs to the alpha-carbonic anhydrase family.</text>
</comment>
<evidence type="ECO:0000256" key="7">
    <source>
        <dbReference type="RuleBase" id="RU367011"/>
    </source>
</evidence>
<evidence type="ECO:0000256" key="3">
    <source>
        <dbReference type="ARBA" id="ARBA00022723"/>
    </source>
</evidence>
<accession>A0AAV1P1I4</accession>
<dbReference type="SUPFAM" id="SSF51069">
    <property type="entry name" value="Carbonic anhydrase"/>
    <property type="match status" value="2"/>
</dbReference>
<keyword evidence="4 7" id="KW-0862">Zinc</keyword>
<keyword evidence="6 7" id="KW-0456">Lyase</keyword>
<sequence>MCLPHTGLMLYIQWAPIPKHVLLLYMTDLTHTGTLHLTTDGLTWTVFNVTHHTNIFFFTLETSGLDDKMSLSSVLLCLSLGALANSAAGSDWCYSGCEHTPAHWKDIPDAFCGNKRQSPIDIVTSHVLTDHTLVNFTLTNFSSPHVIKTIENNGHTVKCNLVENEVEVSGGGLKETYSTLQLHFHWGDTEHHPGSEHLIDGHRYPMEMHIVSLKKGLTVEEAKADPEGIAVLGFFINATDDGDMSEPWSNLTSYLMNKTEPAVNITHNISISDLIENVDLTKFYRYMGSLTTPSCNEAVVWTVFQEPINIHKNLIQLFPKVTGLTNVFRPTNKLNGRQVIVSPATPLPPSPWCYDDHHGDDCEYSPSNWHLLPQSHCGKKSQSPINIETKEAMTNKHLNNFTFTKFDDKHAIKYITNTGHSVKCVLEEDMVEVSGGGLGYVYSTLQFHFHWGSESHDSGGSEHTVDTKRYPMEMHIVNKRKDLTLEEAIKTPNGLAVLGFFIETNPTSTTTSNMEAWKNLTNYLSKIQNTKTKVDFTEMISIDDLLGEVDRTAYFRYNGSLTTPSCNEAVVWTVFKESVKVDQNLMMMFPNQTKNHNVYRPKQSLNDRKIYTTAGSSVHGPIIRFLLLACLCHFNL</sequence>
<keyword evidence="5" id="KW-0325">Glycoprotein</keyword>
<dbReference type="PANTHER" id="PTHR18952">
    <property type="entry name" value="CARBONIC ANHYDRASE"/>
    <property type="match status" value="1"/>
</dbReference>
<dbReference type="PANTHER" id="PTHR18952:SF200">
    <property type="entry name" value="CARBONIC ANHYDRASE"/>
    <property type="match status" value="1"/>
</dbReference>
<evidence type="ECO:0000256" key="2">
    <source>
        <dbReference type="ARBA" id="ARBA00012925"/>
    </source>
</evidence>
<evidence type="ECO:0000256" key="6">
    <source>
        <dbReference type="ARBA" id="ARBA00023239"/>
    </source>
</evidence>
<keyword evidence="10" id="KW-1185">Reference proteome</keyword>
<comment type="cofactor">
    <cofactor evidence="7">
        <name>Zn(2+)</name>
        <dbReference type="ChEBI" id="CHEBI:29105"/>
    </cofactor>
</comment>
<dbReference type="AlphaFoldDB" id="A0AAV1P1I4"/>
<dbReference type="FunFam" id="3.10.200.10:FF:000003">
    <property type="entry name" value="Carbonic anhydrase 12"/>
    <property type="match status" value="1"/>
</dbReference>
<dbReference type="InterPro" id="IPR036398">
    <property type="entry name" value="CA_dom_sf"/>
</dbReference>
<comment type="function">
    <text evidence="7">Reversible hydration of carbon dioxide.</text>
</comment>
<dbReference type="Pfam" id="PF00194">
    <property type="entry name" value="Carb_anhydrase"/>
    <property type="match status" value="2"/>
</dbReference>
<feature type="domain" description="Alpha-carbonic anhydrase" evidence="8">
    <location>
        <begin position="90"/>
        <end position="343"/>
    </location>
</feature>
<evidence type="ECO:0000313" key="9">
    <source>
        <dbReference type="EMBL" id="CAK6964246.1"/>
    </source>
</evidence>
<gene>
    <name evidence="9" type="ORF">FSCOSCO3_A013721</name>
</gene>
<dbReference type="GO" id="GO:0008270">
    <property type="term" value="F:zinc ion binding"/>
    <property type="evidence" value="ECO:0007669"/>
    <property type="project" value="UniProtKB-UniRule"/>
</dbReference>
<dbReference type="InterPro" id="IPR018338">
    <property type="entry name" value="Carbonic_anhydrase_a-class_CS"/>
</dbReference>
<dbReference type="Gene3D" id="3.10.200.10">
    <property type="entry name" value="Alpha carbonic anhydrase"/>
    <property type="match status" value="2"/>
</dbReference>
<evidence type="ECO:0000256" key="4">
    <source>
        <dbReference type="ARBA" id="ARBA00022833"/>
    </source>
</evidence>
<dbReference type="Proteomes" id="UP001314229">
    <property type="component" value="Unassembled WGS sequence"/>
</dbReference>
<comment type="catalytic activity">
    <reaction evidence="7">
        <text>hydrogencarbonate + H(+) = CO2 + H2O</text>
        <dbReference type="Rhea" id="RHEA:10748"/>
        <dbReference type="ChEBI" id="CHEBI:15377"/>
        <dbReference type="ChEBI" id="CHEBI:15378"/>
        <dbReference type="ChEBI" id="CHEBI:16526"/>
        <dbReference type="ChEBI" id="CHEBI:17544"/>
        <dbReference type="EC" id="4.2.1.1"/>
    </reaction>
</comment>
<comment type="caution">
    <text evidence="9">The sequence shown here is derived from an EMBL/GenBank/DDBJ whole genome shotgun (WGS) entry which is preliminary data.</text>
</comment>
<dbReference type="SMART" id="SM01057">
    <property type="entry name" value="Carb_anhydrase"/>
    <property type="match status" value="2"/>
</dbReference>
<dbReference type="PROSITE" id="PS00162">
    <property type="entry name" value="ALPHA_CA_1"/>
    <property type="match status" value="2"/>
</dbReference>
<name>A0AAV1P1I4_SCOSC</name>
<proteinExistence type="inferred from homology"/>
<dbReference type="InterPro" id="IPR023561">
    <property type="entry name" value="Carbonic_anhydrase_a-class"/>
</dbReference>
<evidence type="ECO:0000313" key="10">
    <source>
        <dbReference type="Proteomes" id="UP001314229"/>
    </source>
</evidence>
<dbReference type="GO" id="GO:0004089">
    <property type="term" value="F:carbonate dehydratase activity"/>
    <property type="evidence" value="ECO:0007669"/>
    <property type="project" value="UniProtKB-UniRule"/>
</dbReference>
<feature type="domain" description="Alpha-carbonic anhydrase" evidence="8">
    <location>
        <begin position="350"/>
        <end position="614"/>
    </location>
</feature>
<organism evidence="9 10">
    <name type="scientific">Scomber scombrus</name>
    <name type="common">Atlantic mackerel</name>
    <name type="synonym">Scomber vernalis</name>
    <dbReference type="NCBI Taxonomy" id="13677"/>
    <lineage>
        <taxon>Eukaryota</taxon>
        <taxon>Metazoa</taxon>
        <taxon>Chordata</taxon>
        <taxon>Craniata</taxon>
        <taxon>Vertebrata</taxon>
        <taxon>Euteleostomi</taxon>
        <taxon>Actinopterygii</taxon>
        <taxon>Neopterygii</taxon>
        <taxon>Teleostei</taxon>
        <taxon>Neoteleostei</taxon>
        <taxon>Acanthomorphata</taxon>
        <taxon>Pelagiaria</taxon>
        <taxon>Scombriformes</taxon>
        <taxon>Scombridae</taxon>
        <taxon>Scomber</taxon>
    </lineage>
</organism>
<dbReference type="PROSITE" id="PS51144">
    <property type="entry name" value="ALPHA_CA_2"/>
    <property type="match status" value="2"/>
</dbReference>
<dbReference type="InterPro" id="IPR001148">
    <property type="entry name" value="CA_dom"/>
</dbReference>
<keyword evidence="3 7" id="KW-0479">Metal-binding</keyword>
<evidence type="ECO:0000256" key="1">
    <source>
        <dbReference type="ARBA" id="ARBA00010718"/>
    </source>
</evidence>
<evidence type="ECO:0000259" key="8">
    <source>
        <dbReference type="PROSITE" id="PS51144"/>
    </source>
</evidence>